<gene>
    <name evidence="1" type="ORF">ACOLOM_LOCUS3514</name>
</gene>
<dbReference type="Proteomes" id="UP000789525">
    <property type="component" value="Unassembled WGS sequence"/>
</dbReference>
<organism evidence="1 2">
    <name type="scientific">Acaulospora colombiana</name>
    <dbReference type="NCBI Taxonomy" id="27376"/>
    <lineage>
        <taxon>Eukaryota</taxon>
        <taxon>Fungi</taxon>
        <taxon>Fungi incertae sedis</taxon>
        <taxon>Mucoromycota</taxon>
        <taxon>Glomeromycotina</taxon>
        <taxon>Glomeromycetes</taxon>
        <taxon>Diversisporales</taxon>
        <taxon>Acaulosporaceae</taxon>
        <taxon>Acaulospora</taxon>
    </lineage>
</organism>
<proteinExistence type="predicted"/>
<keyword evidence="2" id="KW-1185">Reference proteome</keyword>
<name>A0ACA9LCC5_9GLOM</name>
<dbReference type="EMBL" id="CAJVPT010005241">
    <property type="protein sequence ID" value="CAG8517785.1"/>
    <property type="molecule type" value="Genomic_DNA"/>
</dbReference>
<evidence type="ECO:0000313" key="1">
    <source>
        <dbReference type="EMBL" id="CAG8517785.1"/>
    </source>
</evidence>
<reference evidence="1" key="1">
    <citation type="submission" date="2021-06" db="EMBL/GenBank/DDBJ databases">
        <authorList>
            <person name="Kallberg Y."/>
            <person name="Tangrot J."/>
            <person name="Rosling A."/>
        </authorList>
    </citation>
    <scope>NUCLEOTIDE SEQUENCE</scope>
    <source>
        <strain evidence="1">CL356</strain>
    </source>
</reference>
<comment type="caution">
    <text evidence="1">The sequence shown here is derived from an EMBL/GenBank/DDBJ whole genome shotgun (WGS) entry which is preliminary data.</text>
</comment>
<sequence length="699" mass="79778">MSGKLPPKHDPERTKAEQEALQTAEKATKIAGAFGEGKLPTTEQIVTSIESLQDSDAIHATARGMSPLGKKVFADTEKFLESTKDLLVEKNAGDELQNVIYYGSRAARDIGDQTSSIPEDLKKKYENKSGEVQSLAKEAWQKALMIPQLMISSSEFRKLINEINIVIQEAIATTDSGQETADPEAEETLKGVAQKTSTRARESAYPLAKKAAGTVDPIIREFSEGKKSFHDAATEGAKSLATNVKERVTSYHLSPEQRERITARFKNVMKEAQRRPEYQEALSDIIDFVCRISEYTREVASHVSGTTAEATGQSDALRIAQQNAKELLENFSNNYSLDLLINSLSDFSDQVQSDEQLRDYLRELQDFVLSSLQSHEYIQQTDYNEHGSRLIERGRHILLENYYDTITNITNEFRKFNESLQEDKTTLRWKRDFENLVQDIFLDEKGRPTMKFELIKDCGKILTLIAEKLKFFPLPRMEKTKNQNNNSYDDQYEYIFDNIVLHVSDIIPKHLHISMTSDINLDREGEDVVRNTALIEISKLRADARNIAFFYKKKGGLITMKDVGLVDFAIPSDGLRICINILLSMPTDKETTLRLTVLEAETNIKELKIRLHDTRHDFLYVFLTPLVEKRLKKQLENIISDYMRKSVEYVQENLNNIQIKATETYCHSKETQLPRPTGEKLENRKAWESNAFGVTRTEE</sequence>
<evidence type="ECO:0000313" key="2">
    <source>
        <dbReference type="Proteomes" id="UP000789525"/>
    </source>
</evidence>
<protein>
    <submittedName>
        <fullName evidence="1">12710_t:CDS:1</fullName>
    </submittedName>
</protein>
<accession>A0ACA9LCC5</accession>